<evidence type="ECO:0000256" key="2">
    <source>
        <dbReference type="ARBA" id="ARBA00023002"/>
    </source>
</evidence>
<evidence type="ECO:0000256" key="3">
    <source>
        <dbReference type="SAM" id="SignalP"/>
    </source>
</evidence>
<dbReference type="GO" id="GO:0016491">
    <property type="term" value="F:oxidoreductase activity"/>
    <property type="evidence" value="ECO:0007669"/>
    <property type="project" value="UniProtKB-KW"/>
</dbReference>
<keyword evidence="2" id="KW-0560">Oxidoreductase</keyword>
<dbReference type="Pfam" id="PF01565">
    <property type="entry name" value="FAD_binding_4"/>
    <property type="match status" value="1"/>
</dbReference>
<dbReference type="InterPro" id="IPR050432">
    <property type="entry name" value="FAD-linked_Oxidoreductases_BP"/>
</dbReference>
<feature type="signal peptide" evidence="3">
    <location>
        <begin position="1"/>
        <end position="20"/>
    </location>
</feature>
<dbReference type="InterPro" id="IPR016169">
    <property type="entry name" value="FAD-bd_PCMH_sub2"/>
</dbReference>
<dbReference type="PANTHER" id="PTHR13878:SF91">
    <property type="entry name" value="FAD BINDING DOMAIN PROTEIN (AFU_ORTHOLOGUE AFUA_6G12070)-RELATED"/>
    <property type="match status" value="1"/>
</dbReference>
<dbReference type="GO" id="GO:0071949">
    <property type="term" value="F:FAD binding"/>
    <property type="evidence" value="ECO:0007669"/>
    <property type="project" value="InterPro"/>
</dbReference>
<accession>A0A1L7XY10</accession>
<keyword evidence="3" id="KW-0732">Signal</keyword>
<dbReference type="Pfam" id="PF08031">
    <property type="entry name" value="BBE"/>
    <property type="match status" value="1"/>
</dbReference>
<dbReference type="InterPro" id="IPR036318">
    <property type="entry name" value="FAD-bd_PCMH-like_sf"/>
</dbReference>
<dbReference type="Proteomes" id="UP000184330">
    <property type="component" value="Unassembled WGS sequence"/>
</dbReference>
<proteinExistence type="inferred from homology"/>
<feature type="domain" description="FAD-binding PCMH-type" evidence="4">
    <location>
        <begin position="123"/>
        <end position="306"/>
    </location>
</feature>
<dbReference type="EMBL" id="FJOG01000084">
    <property type="protein sequence ID" value="CZR69907.1"/>
    <property type="molecule type" value="Genomic_DNA"/>
</dbReference>
<dbReference type="STRING" id="576137.A0A1L7XY10"/>
<feature type="chain" id="PRO_5012724702" description="FAD-binding PCMH-type domain-containing protein" evidence="3">
    <location>
        <begin position="21"/>
        <end position="588"/>
    </location>
</feature>
<keyword evidence="6" id="KW-1185">Reference proteome</keyword>
<organism evidence="5 6">
    <name type="scientific">Phialocephala subalpina</name>
    <dbReference type="NCBI Taxonomy" id="576137"/>
    <lineage>
        <taxon>Eukaryota</taxon>
        <taxon>Fungi</taxon>
        <taxon>Dikarya</taxon>
        <taxon>Ascomycota</taxon>
        <taxon>Pezizomycotina</taxon>
        <taxon>Leotiomycetes</taxon>
        <taxon>Helotiales</taxon>
        <taxon>Mollisiaceae</taxon>
        <taxon>Phialocephala</taxon>
        <taxon>Phialocephala fortinii species complex</taxon>
    </lineage>
</organism>
<evidence type="ECO:0000313" key="5">
    <source>
        <dbReference type="EMBL" id="CZR69907.1"/>
    </source>
</evidence>
<protein>
    <recommendedName>
        <fullName evidence="4">FAD-binding PCMH-type domain-containing protein</fullName>
    </recommendedName>
</protein>
<name>A0A1L7XY10_9HELO</name>
<dbReference type="PANTHER" id="PTHR13878">
    <property type="entry name" value="GULONOLACTONE OXIDASE"/>
    <property type="match status" value="1"/>
</dbReference>
<comment type="similarity">
    <text evidence="1">Belongs to the oxygen-dependent FAD-linked oxidoreductase family.</text>
</comment>
<gene>
    <name evidence="5" type="ORF">PAC_19807</name>
</gene>
<dbReference type="InterPro" id="IPR016166">
    <property type="entry name" value="FAD-bd_PCMH"/>
</dbReference>
<evidence type="ECO:0000313" key="6">
    <source>
        <dbReference type="Proteomes" id="UP000184330"/>
    </source>
</evidence>
<reference evidence="5 6" key="1">
    <citation type="submission" date="2016-03" db="EMBL/GenBank/DDBJ databases">
        <authorList>
            <person name="Ploux O."/>
        </authorList>
    </citation>
    <scope>NUCLEOTIDE SEQUENCE [LARGE SCALE GENOMIC DNA]</scope>
    <source>
        <strain evidence="5 6">UAMH 11012</strain>
    </source>
</reference>
<sequence>MWCSTQVVSHVSLLAALSYASRLGQIASSDWACLNDSVSGRLQVGNPIALPCYQQYSNQLGATPAPNAVDVAACTAINAEKTNATFVMEQFGGYLTANWEACMSQNLTCPVDGMASSNQTCSQGSVPSYYIDARDAADVSSGLLFAQTHGIPLVVKNTGHDFRGRSSAPGSLAIWTYNIQPEIEFAEDFLAESCLDSSGPTLTYGAGQGFQGLYEAAHERGYMLVGGTSPSVGASGGWVTGGGHSALSNTYGLGVDNVVQMKAVLPNGAFVTANRCQNQDIFFALRGGGGGTFGVVMETTSRIHPEVPLQFAFVSALGAAPDGGSSVIDMVLDNAQKWANDGWGGYLVPGKALFEVILITPKLTLDEAKASMQPVLNYTDWLQSQGVTVTANVTTLANYWEFYNEPISQLLGAVGVGTGTAYASRLLPKSSFEGSGKDALAAVLKQSSTTAGMLLVGPASYNIPESDQPGGPGEASITPAWRSSLWHMLAQTSWDPSDATYGGYGSATALYKSISTAMDPVRAITPDSGAYQNEADTFEPDPTVSFWGANYDRLLGIKRAIDPANVLTCHQCIGWDQSDERFQCFPTI</sequence>
<evidence type="ECO:0000256" key="1">
    <source>
        <dbReference type="ARBA" id="ARBA00005466"/>
    </source>
</evidence>
<dbReference type="SUPFAM" id="SSF56176">
    <property type="entry name" value="FAD-binding/transporter-associated domain-like"/>
    <property type="match status" value="1"/>
</dbReference>
<dbReference type="PROSITE" id="PS51387">
    <property type="entry name" value="FAD_PCMH"/>
    <property type="match status" value="1"/>
</dbReference>
<evidence type="ECO:0000259" key="4">
    <source>
        <dbReference type="PROSITE" id="PS51387"/>
    </source>
</evidence>
<dbReference type="Gene3D" id="3.30.465.10">
    <property type="match status" value="2"/>
</dbReference>
<dbReference type="AlphaFoldDB" id="A0A1L7XY10"/>
<dbReference type="InterPro" id="IPR012951">
    <property type="entry name" value="BBE"/>
</dbReference>
<dbReference type="InterPro" id="IPR006094">
    <property type="entry name" value="Oxid_FAD_bind_N"/>
</dbReference>
<dbReference type="OrthoDB" id="9983560at2759"/>